<evidence type="ECO:0000256" key="1">
    <source>
        <dbReference type="SAM" id="Coils"/>
    </source>
</evidence>
<sequence>MLMKVFPICFLLSHMVVVHAAVTNEDIRLAILQIVNIVRNTDDKLERHEFREKIVADQLKKGLINIDKRIKMLDPIKGTVSRIDERLAAIETILMQKDKEEKERQAQQQKIYEVILDLQKNLPLVINQLNQDLSQKIVLSTPPEAISEPMMTKDDFTKVEKEFIDRMDKMTSSLNNMKAELANIREESFNNMKNVTNKSSESLEKVKRQLDNSELLLSKYESKLAEYNNKIPEILPRNSKEDEEWKETFLKELANQKIQVTDILANVKTVQTAVNALPDKSDIDLVRNTTLHKLAEIQAIIPADSSQAIATVGSNVQNMKSDLVQIQDNVTLSFNQVTDLTSLLTESFSKNYEDIRTEVKDLGKLEKVIMQTADAIMDNKRRIEYGNVQVISEIKKHAKSSAESVSQEFNERFDTFEASIIDEESGALNNLTAKIQEEIGRVWRQIGIMHQQMSVSTDTLNKLQNQTDAYVDGSLHVMDSMKGKVTTVTTRMSEVEENLNFLLGKLSLLSHEFNSIKSGLGSTLDEIRSTFQSVQTKIKDKGPGPHKISSNEIVE</sequence>
<gene>
    <name evidence="3" type="ORF">GWI33_020115</name>
</gene>
<keyword evidence="4" id="KW-1185">Reference proteome</keyword>
<name>A0A834HT39_RHYFE</name>
<keyword evidence="2" id="KW-0732">Signal</keyword>
<comment type="caution">
    <text evidence="3">The sequence shown here is derived from an EMBL/GenBank/DDBJ whole genome shotgun (WGS) entry which is preliminary data.</text>
</comment>
<organism evidence="3 4">
    <name type="scientific">Rhynchophorus ferrugineus</name>
    <name type="common">Red palm weevil</name>
    <name type="synonym">Curculio ferrugineus</name>
    <dbReference type="NCBI Taxonomy" id="354439"/>
    <lineage>
        <taxon>Eukaryota</taxon>
        <taxon>Metazoa</taxon>
        <taxon>Ecdysozoa</taxon>
        <taxon>Arthropoda</taxon>
        <taxon>Hexapoda</taxon>
        <taxon>Insecta</taxon>
        <taxon>Pterygota</taxon>
        <taxon>Neoptera</taxon>
        <taxon>Endopterygota</taxon>
        <taxon>Coleoptera</taxon>
        <taxon>Polyphaga</taxon>
        <taxon>Cucujiformia</taxon>
        <taxon>Curculionidae</taxon>
        <taxon>Dryophthorinae</taxon>
        <taxon>Rhynchophorus</taxon>
    </lineage>
</organism>
<dbReference type="AlphaFoldDB" id="A0A834HT39"/>
<evidence type="ECO:0000313" key="4">
    <source>
        <dbReference type="Proteomes" id="UP000625711"/>
    </source>
</evidence>
<protein>
    <submittedName>
        <fullName evidence="3">Uncharacterized protein</fullName>
    </submittedName>
</protein>
<evidence type="ECO:0000313" key="3">
    <source>
        <dbReference type="EMBL" id="KAF7266614.1"/>
    </source>
</evidence>
<feature type="coiled-coil region" evidence="1">
    <location>
        <begin position="167"/>
        <end position="230"/>
    </location>
</feature>
<keyword evidence="1" id="KW-0175">Coiled coil</keyword>
<accession>A0A834HT39</accession>
<evidence type="ECO:0000256" key="2">
    <source>
        <dbReference type="SAM" id="SignalP"/>
    </source>
</evidence>
<dbReference type="EMBL" id="JAACXV010014526">
    <property type="protein sequence ID" value="KAF7266614.1"/>
    <property type="molecule type" value="Genomic_DNA"/>
</dbReference>
<dbReference type="GO" id="GO:0005886">
    <property type="term" value="C:plasma membrane"/>
    <property type="evidence" value="ECO:0007669"/>
    <property type="project" value="TreeGrafter"/>
</dbReference>
<dbReference type="PANTHER" id="PTHR39960">
    <property type="entry name" value="LD34147P"/>
    <property type="match status" value="1"/>
</dbReference>
<proteinExistence type="predicted"/>
<feature type="chain" id="PRO_5032909930" evidence="2">
    <location>
        <begin position="21"/>
        <end position="555"/>
    </location>
</feature>
<feature type="signal peptide" evidence="2">
    <location>
        <begin position="1"/>
        <end position="20"/>
    </location>
</feature>
<dbReference type="Proteomes" id="UP000625711">
    <property type="component" value="Unassembled WGS sequence"/>
</dbReference>
<dbReference type="OrthoDB" id="8190635at2759"/>
<reference evidence="3" key="1">
    <citation type="submission" date="2020-08" db="EMBL/GenBank/DDBJ databases">
        <title>Genome sequencing and assembly of the red palm weevil Rhynchophorus ferrugineus.</title>
        <authorList>
            <person name="Dias G.B."/>
            <person name="Bergman C.M."/>
            <person name="Manee M."/>
        </authorList>
    </citation>
    <scope>NUCLEOTIDE SEQUENCE</scope>
    <source>
        <strain evidence="3">AA-2017</strain>
        <tissue evidence="3">Whole larva</tissue>
    </source>
</reference>
<dbReference type="PANTHER" id="PTHR39960:SF1">
    <property type="entry name" value="LD34147P"/>
    <property type="match status" value="1"/>
</dbReference>